<dbReference type="SUPFAM" id="SSF88723">
    <property type="entry name" value="PIN domain-like"/>
    <property type="match status" value="1"/>
</dbReference>
<keyword evidence="1 6" id="KW-1277">Toxin-antitoxin system</keyword>
<evidence type="ECO:0000256" key="2">
    <source>
        <dbReference type="ARBA" id="ARBA00022722"/>
    </source>
</evidence>
<dbReference type="EMBL" id="BAAAHE010000007">
    <property type="protein sequence ID" value="GAA0608965.1"/>
    <property type="molecule type" value="Genomic_DNA"/>
</dbReference>
<comment type="similarity">
    <text evidence="6">Belongs to the PINc/VapC protein family.</text>
</comment>
<dbReference type="InterPro" id="IPR051619">
    <property type="entry name" value="TypeII_TA_RNase_PINc/VapC"/>
</dbReference>
<evidence type="ECO:0000256" key="3">
    <source>
        <dbReference type="ARBA" id="ARBA00022723"/>
    </source>
</evidence>
<dbReference type="HAMAP" id="MF_00265">
    <property type="entry name" value="VapC_Nob1"/>
    <property type="match status" value="1"/>
</dbReference>
<proteinExistence type="inferred from homology"/>
<comment type="cofactor">
    <cofactor evidence="6">
        <name>Mg(2+)</name>
        <dbReference type="ChEBI" id="CHEBI:18420"/>
    </cofactor>
</comment>
<dbReference type="InterPro" id="IPR022907">
    <property type="entry name" value="VapC_family"/>
</dbReference>
<dbReference type="Gene3D" id="3.40.50.1010">
    <property type="entry name" value="5'-nuclease"/>
    <property type="match status" value="1"/>
</dbReference>
<evidence type="ECO:0000256" key="5">
    <source>
        <dbReference type="ARBA" id="ARBA00022842"/>
    </source>
</evidence>
<dbReference type="InterPro" id="IPR029060">
    <property type="entry name" value="PIN-like_dom_sf"/>
</dbReference>
<comment type="function">
    <text evidence="6">Toxic component of a toxin-antitoxin (TA) system. An RNase.</text>
</comment>
<dbReference type="InterPro" id="IPR002716">
    <property type="entry name" value="PIN_dom"/>
</dbReference>
<dbReference type="RefSeq" id="WP_344601994.1">
    <property type="nucleotide sequence ID" value="NZ_BAAAHE010000007.1"/>
</dbReference>
<evidence type="ECO:0000259" key="7">
    <source>
        <dbReference type="Pfam" id="PF01850"/>
    </source>
</evidence>
<dbReference type="Proteomes" id="UP001500957">
    <property type="component" value="Unassembled WGS sequence"/>
</dbReference>
<evidence type="ECO:0000256" key="1">
    <source>
        <dbReference type="ARBA" id="ARBA00022649"/>
    </source>
</evidence>
<feature type="domain" description="PIN" evidence="7">
    <location>
        <begin position="3"/>
        <end position="120"/>
    </location>
</feature>
<evidence type="ECO:0000313" key="8">
    <source>
        <dbReference type="EMBL" id="GAA0608965.1"/>
    </source>
</evidence>
<dbReference type="CDD" id="cd09873">
    <property type="entry name" value="PIN_Pae0151-like"/>
    <property type="match status" value="1"/>
</dbReference>
<dbReference type="PANTHER" id="PTHR35901">
    <property type="entry name" value="RIBONUCLEASE VAPC3"/>
    <property type="match status" value="1"/>
</dbReference>
<keyword evidence="2 6" id="KW-0540">Nuclease</keyword>
<organism evidence="8 9">
    <name type="scientific">Sporichthya brevicatena</name>
    <dbReference type="NCBI Taxonomy" id="171442"/>
    <lineage>
        <taxon>Bacteria</taxon>
        <taxon>Bacillati</taxon>
        <taxon>Actinomycetota</taxon>
        <taxon>Actinomycetes</taxon>
        <taxon>Sporichthyales</taxon>
        <taxon>Sporichthyaceae</taxon>
        <taxon>Sporichthya</taxon>
    </lineage>
</organism>
<protein>
    <recommendedName>
        <fullName evidence="6">Ribonuclease VapC</fullName>
        <shortName evidence="6">RNase VapC</shortName>
        <ecNumber evidence="6">3.1.-.-</ecNumber>
    </recommendedName>
    <alternativeName>
        <fullName evidence="6">Toxin VapC</fullName>
    </alternativeName>
</protein>
<comment type="caution">
    <text evidence="8">The sequence shown here is derived from an EMBL/GenBank/DDBJ whole genome shotgun (WGS) entry which is preliminary data.</text>
</comment>
<dbReference type="Pfam" id="PF01850">
    <property type="entry name" value="PIN"/>
    <property type="match status" value="1"/>
</dbReference>
<evidence type="ECO:0000256" key="4">
    <source>
        <dbReference type="ARBA" id="ARBA00022801"/>
    </source>
</evidence>
<accession>A0ABP3REG9</accession>
<dbReference type="PANTHER" id="PTHR35901:SF1">
    <property type="entry name" value="EXONUCLEASE VAPC9"/>
    <property type="match status" value="1"/>
</dbReference>
<dbReference type="EC" id="3.1.-.-" evidence="6"/>
<keyword evidence="5 6" id="KW-0460">Magnesium</keyword>
<feature type="binding site" evidence="6">
    <location>
        <position position="96"/>
    </location>
    <ligand>
        <name>Mg(2+)</name>
        <dbReference type="ChEBI" id="CHEBI:18420"/>
    </ligand>
</feature>
<name>A0ABP3REG9_9ACTN</name>
<sequence>MTVVVDASVVVAALIDSGPTGTWADALLDGDDLAAPHLMQVEAANILRRCEITGAVEKDTAVLAHADLLALRVARFPYDPFADRVWELRHNLTAYDALYVAVAEALGADLATLDRRLASATGPRCGFLVPPTA</sequence>
<keyword evidence="4 6" id="KW-0378">Hydrolase</keyword>
<dbReference type="InterPro" id="IPR044153">
    <property type="entry name" value="PIN_Pae0151-like"/>
</dbReference>
<feature type="binding site" evidence="6">
    <location>
        <position position="6"/>
    </location>
    <ligand>
        <name>Mg(2+)</name>
        <dbReference type="ChEBI" id="CHEBI:18420"/>
    </ligand>
</feature>
<evidence type="ECO:0000256" key="6">
    <source>
        <dbReference type="HAMAP-Rule" id="MF_00265"/>
    </source>
</evidence>
<evidence type="ECO:0000313" key="9">
    <source>
        <dbReference type="Proteomes" id="UP001500957"/>
    </source>
</evidence>
<keyword evidence="9" id="KW-1185">Reference proteome</keyword>
<gene>
    <name evidence="8" type="primary">vapC1</name>
    <name evidence="6" type="synonym">vapC</name>
    <name evidence="8" type="ORF">GCM10009547_08720</name>
</gene>
<keyword evidence="6" id="KW-0800">Toxin</keyword>
<reference evidence="9" key="1">
    <citation type="journal article" date="2019" name="Int. J. Syst. Evol. Microbiol.">
        <title>The Global Catalogue of Microorganisms (GCM) 10K type strain sequencing project: providing services to taxonomists for standard genome sequencing and annotation.</title>
        <authorList>
            <consortium name="The Broad Institute Genomics Platform"/>
            <consortium name="The Broad Institute Genome Sequencing Center for Infectious Disease"/>
            <person name="Wu L."/>
            <person name="Ma J."/>
        </authorList>
    </citation>
    <scope>NUCLEOTIDE SEQUENCE [LARGE SCALE GENOMIC DNA]</scope>
    <source>
        <strain evidence="9">JCM 10671</strain>
    </source>
</reference>
<keyword evidence="3 6" id="KW-0479">Metal-binding</keyword>